<reference evidence="1" key="1">
    <citation type="journal article" date="2012" name="J. Bacteriol.">
        <title>Genome sequences of type strains of seven species of the marine bacterium Pseudoalteromonas.</title>
        <authorList>
            <person name="Xie B.B."/>
            <person name="Shu Y.L."/>
            <person name="Qin Q.L."/>
            <person name="Rong J.C."/>
            <person name="Zhang X.Y."/>
            <person name="Chen X.L."/>
            <person name="Shi M."/>
            <person name="He H.L."/>
            <person name="Zhou B.C."/>
            <person name="Zhang Y.Z."/>
        </authorList>
    </citation>
    <scope>NUCLEOTIDE SEQUENCE</scope>
    <source>
        <strain evidence="1">DSM 8771</strain>
    </source>
</reference>
<evidence type="ECO:0000313" key="2">
    <source>
        <dbReference type="Proteomes" id="UP000016487"/>
    </source>
</evidence>
<evidence type="ECO:0000313" key="1">
    <source>
        <dbReference type="EMBL" id="KAF7764418.1"/>
    </source>
</evidence>
<reference evidence="1" key="2">
    <citation type="submission" date="2015-03" db="EMBL/GenBank/DDBJ databases">
        <title>Genome sequence of Pseudoalteromonas citrea.</title>
        <authorList>
            <person name="Xie B.-B."/>
            <person name="Rong J.-C."/>
            <person name="Qin Q.-L."/>
            <person name="Zhang Y.-Z."/>
        </authorList>
    </citation>
    <scope>NUCLEOTIDE SEQUENCE</scope>
    <source>
        <strain evidence="1">DSM 8771</strain>
    </source>
</reference>
<sequence>MYRQGVIFIILHLTSSTYLRVIFSVEQSALLVKLLVSLWFF</sequence>
<dbReference type="AlphaFoldDB" id="A0AAD4FPW7"/>
<dbReference type="Proteomes" id="UP000016487">
    <property type="component" value="Unassembled WGS sequence"/>
</dbReference>
<gene>
    <name evidence="1" type="ORF">PCIT_b0415</name>
</gene>
<name>A0AAD4FPW7_9GAMM</name>
<comment type="caution">
    <text evidence="1">The sequence shown here is derived from an EMBL/GenBank/DDBJ whole genome shotgun (WGS) entry which is preliminary data.</text>
</comment>
<proteinExistence type="predicted"/>
<protein>
    <submittedName>
        <fullName evidence="1">Uncharacterized protein</fullName>
    </submittedName>
</protein>
<organism evidence="1 2">
    <name type="scientific">Pseudoalteromonas citrea</name>
    <dbReference type="NCBI Taxonomy" id="43655"/>
    <lineage>
        <taxon>Bacteria</taxon>
        <taxon>Pseudomonadati</taxon>
        <taxon>Pseudomonadota</taxon>
        <taxon>Gammaproteobacteria</taxon>
        <taxon>Alteromonadales</taxon>
        <taxon>Pseudoalteromonadaceae</taxon>
        <taxon>Pseudoalteromonas</taxon>
    </lineage>
</organism>
<accession>A0AAD4FPW7</accession>
<dbReference type="EMBL" id="AHBZ03000027">
    <property type="protein sequence ID" value="KAF7764418.1"/>
    <property type="molecule type" value="Genomic_DNA"/>
</dbReference>